<dbReference type="InterPro" id="IPR000873">
    <property type="entry name" value="AMP-dep_synth/lig_dom"/>
</dbReference>
<accession>A0A346GB65</accession>
<dbReference type="SUPFAM" id="SSF56801">
    <property type="entry name" value="Acetyl-CoA synthetase-like"/>
    <property type="match status" value="1"/>
</dbReference>
<dbReference type="InterPro" id="IPR020806">
    <property type="entry name" value="PKS_PP-bd"/>
</dbReference>
<dbReference type="SUPFAM" id="SSF47336">
    <property type="entry name" value="ACP-like"/>
    <property type="match status" value="1"/>
</dbReference>
<dbReference type="Pfam" id="PF23024">
    <property type="entry name" value="AMP-dom_DIP2-like"/>
    <property type="match status" value="1"/>
</dbReference>
<dbReference type="PROSITE" id="PS00455">
    <property type="entry name" value="AMP_BINDING"/>
    <property type="match status" value="1"/>
</dbReference>
<organism evidence="8">
    <name type="scientific">Symplocastrum muelleri NIVA-CYA 644</name>
    <dbReference type="NCBI Taxonomy" id="2303159"/>
    <lineage>
        <taxon>Bacteria</taxon>
        <taxon>Bacillati</taxon>
        <taxon>Cyanobacteriota</taxon>
        <taxon>Cyanophyceae</taxon>
        <taxon>Oscillatoriophycideae</taxon>
        <taxon>Oscillatoriales</taxon>
        <taxon>Microcoleaceae</taxon>
        <taxon>Symplocastrum</taxon>
    </lineage>
</organism>
<dbReference type="InterPro" id="IPR042099">
    <property type="entry name" value="ANL_N_sf"/>
</dbReference>
<dbReference type="GO" id="GO:0070566">
    <property type="term" value="F:adenylyltransferase activity"/>
    <property type="evidence" value="ECO:0007669"/>
    <property type="project" value="TreeGrafter"/>
</dbReference>
<keyword evidence="4" id="KW-0436">Ligase</keyword>
<dbReference type="GO" id="GO:0031177">
    <property type="term" value="F:phosphopantetheine binding"/>
    <property type="evidence" value="ECO:0007669"/>
    <property type="project" value="InterPro"/>
</dbReference>
<dbReference type="InterPro" id="IPR009081">
    <property type="entry name" value="PP-bd_ACP"/>
</dbReference>
<keyword evidence="5" id="KW-0276">Fatty acid metabolism</keyword>
<evidence type="ECO:0000256" key="1">
    <source>
        <dbReference type="ARBA" id="ARBA00006432"/>
    </source>
</evidence>
<dbReference type="InterPro" id="IPR020845">
    <property type="entry name" value="AMP-binding_CS"/>
</dbReference>
<dbReference type="InterPro" id="IPR025110">
    <property type="entry name" value="AMP-bd_C"/>
</dbReference>
<dbReference type="GO" id="GO:0006633">
    <property type="term" value="P:fatty acid biosynthetic process"/>
    <property type="evidence" value="ECO:0007669"/>
    <property type="project" value="TreeGrafter"/>
</dbReference>
<dbReference type="Gene3D" id="1.10.1200.10">
    <property type="entry name" value="ACP-like"/>
    <property type="match status" value="1"/>
</dbReference>
<evidence type="ECO:0000256" key="3">
    <source>
        <dbReference type="ARBA" id="ARBA00022553"/>
    </source>
</evidence>
<dbReference type="Pfam" id="PF00501">
    <property type="entry name" value="AMP-binding"/>
    <property type="match status" value="1"/>
</dbReference>
<dbReference type="GO" id="GO:0071766">
    <property type="term" value="P:Actinobacterium-type cell wall biogenesis"/>
    <property type="evidence" value="ECO:0007669"/>
    <property type="project" value="UniProtKB-ARBA"/>
</dbReference>
<dbReference type="FunFam" id="3.40.50.12780:FF:000013">
    <property type="entry name" value="Long-chain-fatty-acid--AMP ligase FadD32"/>
    <property type="match status" value="1"/>
</dbReference>
<dbReference type="PROSITE" id="PS50075">
    <property type="entry name" value="CARRIER"/>
    <property type="match status" value="1"/>
</dbReference>
<dbReference type="GO" id="GO:0005886">
    <property type="term" value="C:plasma membrane"/>
    <property type="evidence" value="ECO:0007669"/>
    <property type="project" value="TreeGrafter"/>
</dbReference>
<reference evidence="8" key="1">
    <citation type="submission" date="2018-05" db="EMBL/GenBank/DDBJ databases">
        <title>The structural diversity of cytotoxic puwainaphycin and minutissamide lipopeptides is generated by a common biosynthetic pathway employing two alternative starter modules.</title>
        <authorList>
            <person name="Mares J."/>
            <person name="Hajek J."/>
            <person name="Urajova P."/>
            <person name="Kust A."/>
            <person name="Jokela J."/>
            <person name="Saurav K."/>
            <person name="Galica T."/>
            <person name="Capkova K."/>
            <person name="Mattila A."/>
            <person name="Haapaniemi E."/>
            <person name="Permi P."/>
            <person name="Mysterud I."/>
            <person name="Skulberg O.M."/>
            <person name="Karlsen J."/>
            <person name="Fewer D.P."/>
            <person name="Sivonen K."/>
            <person name="Tonnesen H.H."/>
            <person name="Hrouzek P."/>
        </authorList>
    </citation>
    <scope>NUCLEOTIDE SEQUENCE</scope>
    <source>
        <strain evidence="8">NIVA-CYA 644</strain>
    </source>
</reference>
<dbReference type="Gene3D" id="3.30.300.30">
    <property type="match status" value="1"/>
</dbReference>
<dbReference type="InterPro" id="IPR036736">
    <property type="entry name" value="ACP-like_sf"/>
</dbReference>
<evidence type="ECO:0000313" key="8">
    <source>
        <dbReference type="EMBL" id="AXN93619.1"/>
    </source>
</evidence>
<evidence type="ECO:0000256" key="2">
    <source>
        <dbReference type="ARBA" id="ARBA00022450"/>
    </source>
</evidence>
<keyword evidence="6" id="KW-0443">Lipid metabolism</keyword>
<sequence>MDSRQDLDSETFLAIGTLVDLLRYRAAQPSRLAFTFLQDGETESSSLTYQELEQQALAIAAQLQSLVAPGDRALLLYPAGLEFISAFFGCLYAGVVAVPAYPPRRNQNLSRLQAIVADAQATVTLTTTSVLTNIEAQLAQTPELAALQWLATDNVKNDWASDWQKPQASSNTLAFLQYTSGSTGTPKGVMVSHGNLLHNEQAIKLAYQHTEKTIFVGWLPLFHDMGLIGNVLQPLYLGGLCFLMSPIAFIQKPLRWLQAISRYKATTSGGPNFAYDLCVSKITPAERASLDLSSWNVAFNGAEPVRAETLERFTATFASCGFRREAFYPCYGMAETTLFVSGGLKTAAPVVLSVEGGAIDQNIVVPTTETGNNTRAIVGCGQTWTDEKIAIVDPETLTQRPAGKVGEIWVSGSSVAQGYWHRPIETEQTFNAYIANTTQGPFLRTGDLGFLWDGELFVTGRLKDLIVIRGQNHYPQDIELTVEKSHPALRLSCGAAFAIEVDGIEQLVITTEVERSYLRQLNVDEVVGAIRQAVSEQHEIQVYAVVLLKTASIPKTSSGKIQRHACRIGFLEKSLDVVGEWTADLQPIALEQIQASLETLFSEGNELEENSRSLNPEPTEEAIATWLITHLAFHLKVSPDEIDMREPFARYGLDSSVAVSMTNELAEWLGCELEPTLFWDYPSIEACAQHLTKEYIFSPDIETVSTSREKR</sequence>
<dbReference type="PANTHER" id="PTHR22754:SF32">
    <property type="entry name" value="DISCO-INTERACTING PROTEIN 2"/>
    <property type="match status" value="1"/>
</dbReference>
<keyword evidence="3" id="KW-0597">Phosphoprotein</keyword>
<dbReference type="SMART" id="SM00823">
    <property type="entry name" value="PKS_PP"/>
    <property type="match status" value="1"/>
</dbReference>
<dbReference type="GO" id="GO:0016874">
    <property type="term" value="F:ligase activity"/>
    <property type="evidence" value="ECO:0007669"/>
    <property type="project" value="UniProtKB-KW"/>
</dbReference>
<dbReference type="CDD" id="cd05931">
    <property type="entry name" value="FAAL"/>
    <property type="match status" value="1"/>
</dbReference>
<dbReference type="InterPro" id="IPR040097">
    <property type="entry name" value="FAAL/FAAC"/>
</dbReference>
<evidence type="ECO:0000259" key="7">
    <source>
        <dbReference type="PROSITE" id="PS50075"/>
    </source>
</evidence>
<protein>
    <submittedName>
        <fullName evidence="8">PuwI</fullName>
    </submittedName>
</protein>
<keyword evidence="2" id="KW-0596">Phosphopantetheine</keyword>
<gene>
    <name evidence="8" type="primary">puwI</name>
</gene>
<dbReference type="Pfam" id="PF00550">
    <property type="entry name" value="PP-binding"/>
    <property type="match status" value="1"/>
</dbReference>
<dbReference type="EMBL" id="MH325201">
    <property type="protein sequence ID" value="AXN93619.1"/>
    <property type="molecule type" value="Genomic_DNA"/>
</dbReference>
<name>A0A346GB65_9CYAN</name>
<evidence type="ECO:0000256" key="5">
    <source>
        <dbReference type="ARBA" id="ARBA00022832"/>
    </source>
</evidence>
<comment type="similarity">
    <text evidence="1">Belongs to the ATP-dependent AMP-binding enzyme family.</text>
</comment>
<proteinExistence type="inferred from homology"/>
<dbReference type="InterPro" id="IPR045851">
    <property type="entry name" value="AMP-bd_C_sf"/>
</dbReference>
<feature type="domain" description="Carrier" evidence="7">
    <location>
        <begin position="621"/>
        <end position="695"/>
    </location>
</feature>
<dbReference type="SMART" id="SM01294">
    <property type="entry name" value="PKS_PP_betabranch"/>
    <property type="match status" value="1"/>
</dbReference>
<evidence type="ECO:0000256" key="6">
    <source>
        <dbReference type="ARBA" id="ARBA00023098"/>
    </source>
</evidence>
<dbReference type="AlphaFoldDB" id="A0A346GB65"/>
<dbReference type="Gene3D" id="3.40.50.12780">
    <property type="entry name" value="N-terminal domain of ligase-like"/>
    <property type="match status" value="1"/>
</dbReference>
<evidence type="ECO:0000256" key="4">
    <source>
        <dbReference type="ARBA" id="ARBA00022598"/>
    </source>
</evidence>
<dbReference type="PANTHER" id="PTHR22754">
    <property type="entry name" value="DISCO-INTERACTING PROTEIN 2 DIP2 -RELATED"/>
    <property type="match status" value="1"/>
</dbReference>